<keyword evidence="3" id="KW-1185">Reference proteome</keyword>
<evidence type="ECO:0000313" key="2">
    <source>
        <dbReference type="EMBL" id="NVO32305.1"/>
    </source>
</evidence>
<comment type="caution">
    <text evidence="2">The sequence shown here is derived from an EMBL/GenBank/DDBJ whole genome shotgun (WGS) entry which is preliminary data.</text>
</comment>
<evidence type="ECO:0000256" key="1">
    <source>
        <dbReference type="SAM" id="Phobius"/>
    </source>
</evidence>
<accession>A0A7Y7PQR2</accession>
<name>A0A7Y7PQR2_9BACT</name>
<organism evidence="2 3">
    <name type="scientific">Hymenobacter lapidiphilus</name>
    <dbReference type="NCBI Taxonomy" id="2608003"/>
    <lineage>
        <taxon>Bacteria</taxon>
        <taxon>Pseudomonadati</taxon>
        <taxon>Bacteroidota</taxon>
        <taxon>Cytophagia</taxon>
        <taxon>Cytophagales</taxon>
        <taxon>Hymenobacteraceae</taxon>
        <taxon>Hymenobacter</taxon>
    </lineage>
</organism>
<evidence type="ECO:0000313" key="3">
    <source>
        <dbReference type="Proteomes" id="UP000565521"/>
    </source>
</evidence>
<reference evidence="2 3" key="1">
    <citation type="submission" date="2020-05" db="EMBL/GenBank/DDBJ databases">
        <title>Hymenobacter terrestris sp. nov. and Hymenobacter lapidiphilus sp. nov., isolated from regoliths in Antarctica.</title>
        <authorList>
            <person name="Sedlacek I."/>
            <person name="Pantucek R."/>
            <person name="Zeman M."/>
            <person name="Holochova P."/>
            <person name="Kralova S."/>
            <person name="Stankova E."/>
            <person name="Sedo O."/>
            <person name="Micenkova L."/>
            <person name="Svec P."/>
            <person name="Gupta V."/>
            <person name="Sood U."/>
            <person name="Korpole U.S."/>
            <person name="Lal R."/>
        </authorList>
    </citation>
    <scope>NUCLEOTIDE SEQUENCE [LARGE SCALE GENOMIC DNA]</scope>
    <source>
        <strain evidence="2 3">P5342</strain>
    </source>
</reference>
<dbReference type="EMBL" id="JABKAU010000027">
    <property type="protein sequence ID" value="NVO32305.1"/>
    <property type="molecule type" value="Genomic_DNA"/>
</dbReference>
<dbReference type="Proteomes" id="UP000565521">
    <property type="component" value="Unassembled WGS sequence"/>
</dbReference>
<keyword evidence="1" id="KW-0472">Membrane</keyword>
<sequence>MEASLTRSLHRTLAVVVLVVTLLSWWGLVLFSTDDHTETSEPFLFNLLFGMTVYNLIPAFALLGTTLYTAVVGRSAREALTGVAVLVFMFLMAKNGMSMMQLYD</sequence>
<keyword evidence="1" id="KW-0812">Transmembrane</keyword>
<dbReference type="AlphaFoldDB" id="A0A7Y7PQR2"/>
<dbReference type="RefSeq" id="WP_176909185.1">
    <property type="nucleotide sequence ID" value="NZ_JABKAU010000027.1"/>
</dbReference>
<proteinExistence type="predicted"/>
<feature type="transmembrane region" description="Helical" evidence="1">
    <location>
        <begin position="80"/>
        <end position="103"/>
    </location>
</feature>
<keyword evidence="1" id="KW-1133">Transmembrane helix</keyword>
<feature type="transmembrane region" description="Helical" evidence="1">
    <location>
        <begin position="43"/>
        <end position="68"/>
    </location>
</feature>
<gene>
    <name evidence="2" type="ORF">HW554_13890</name>
</gene>
<protein>
    <submittedName>
        <fullName evidence="2">Uncharacterized protein</fullName>
    </submittedName>
</protein>
<feature type="transmembrane region" description="Helical" evidence="1">
    <location>
        <begin position="12"/>
        <end position="31"/>
    </location>
</feature>